<dbReference type="Proteomes" id="UP000033562">
    <property type="component" value="Unassembled WGS sequence"/>
</dbReference>
<keyword evidence="3" id="KW-1185">Reference proteome</keyword>
<keyword evidence="1" id="KW-0175">Coiled coil</keyword>
<dbReference type="RefSeq" id="WP_045808609.1">
    <property type="nucleotide sequence ID" value="NZ_LANX01000001.1"/>
</dbReference>
<accession>A0A0F3NPB6</accession>
<name>A0A0F3NPB6_9RICK</name>
<comment type="caution">
    <text evidence="2">The sequence shown here is derived from an EMBL/GenBank/DDBJ whole genome shotgun (WGS) entry which is preliminary data.</text>
</comment>
<evidence type="ECO:0000313" key="3">
    <source>
        <dbReference type="Proteomes" id="UP000033562"/>
    </source>
</evidence>
<protein>
    <submittedName>
        <fullName evidence="2">Uncharacterized protein</fullName>
    </submittedName>
</protein>
<feature type="coiled-coil region" evidence="1">
    <location>
        <begin position="101"/>
        <end position="131"/>
    </location>
</feature>
<gene>
    <name evidence="2" type="ORF">NLO413_0112</name>
</gene>
<evidence type="ECO:0000313" key="2">
    <source>
        <dbReference type="EMBL" id="KJV68749.1"/>
    </source>
</evidence>
<dbReference type="AlphaFoldDB" id="A0A0F3NPB6"/>
<proteinExistence type="predicted"/>
<reference evidence="2 3" key="1">
    <citation type="submission" date="2015-02" db="EMBL/GenBank/DDBJ databases">
        <title>Genome Sequencing of Rickettsiales.</title>
        <authorList>
            <person name="Daugherty S.C."/>
            <person name="Su Q."/>
            <person name="Abolude K."/>
            <person name="Beier-Sexton M."/>
            <person name="Carlyon J.A."/>
            <person name="Carter R."/>
            <person name="Day N.P."/>
            <person name="Dumler S.J."/>
            <person name="Dyachenko V."/>
            <person name="Godinez A."/>
            <person name="Kurtti T.J."/>
            <person name="Lichay M."/>
            <person name="Mullins K.E."/>
            <person name="Ott S."/>
            <person name="Pappas-Brown V."/>
            <person name="Paris D.H."/>
            <person name="Patel P."/>
            <person name="Richards A.L."/>
            <person name="Sadzewicz L."/>
            <person name="Sears K."/>
            <person name="Seidman D."/>
            <person name="Sengamalay N."/>
            <person name="Stenos J."/>
            <person name="Tallon L.J."/>
            <person name="Vincent G."/>
            <person name="Fraser C.M."/>
            <person name="Munderloh U."/>
            <person name="Dunning-Hotopp J.C."/>
        </authorList>
    </citation>
    <scope>NUCLEOTIDE SEQUENCE [LARGE SCALE GENOMIC DNA]</scope>
    <source>
        <strain evidence="2 3">RAC413</strain>
    </source>
</reference>
<dbReference type="EMBL" id="LANX01000001">
    <property type="protein sequence ID" value="KJV68749.1"/>
    <property type="molecule type" value="Genomic_DNA"/>
</dbReference>
<organism evidence="2 3">
    <name type="scientific">Candidatus Neoehrlichia procyonis str. RAC413</name>
    <dbReference type="NCBI Taxonomy" id="1359163"/>
    <lineage>
        <taxon>Bacteria</taxon>
        <taxon>Pseudomonadati</taxon>
        <taxon>Pseudomonadota</taxon>
        <taxon>Alphaproteobacteria</taxon>
        <taxon>Rickettsiales</taxon>
        <taxon>Anaplasmataceae</taxon>
        <taxon>Candidatus Neoehrlichia</taxon>
    </lineage>
</organism>
<sequence length="210" mass="24005">MYKLQNIGTHDINYTLCKSEIVINDSFIFKNLYSSLNLKLPSILRSVTYKSLSYKLIDDEASRVKKLNKKVALLKKSGILLSDNEVSSIDGKIIAKVLAAVNLWVEKKEKLEQQKIKLRQKKEELGKILKELRDFGVLDNDEIAIMINNNDFIKILLRIAKQRKNSFNEQQDDCTEIGDNDGKEEKVSSLVSEVEVVSSEEILLSIWEKG</sequence>
<evidence type="ECO:0000256" key="1">
    <source>
        <dbReference type="SAM" id="Coils"/>
    </source>
</evidence>